<dbReference type="PANTHER" id="PTHR47943">
    <property type="entry name" value="CYTOCHROME P450 93A3-LIKE"/>
    <property type="match status" value="1"/>
</dbReference>
<dbReference type="GO" id="GO:0020037">
    <property type="term" value="F:heme binding"/>
    <property type="evidence" value="ECO:0007669"/>
    <property type="project" value="InterPro"/>
</dbReference>
<protein>
    <submittedName>
        <fullName evidence="13">Uncharacterized protein</fullName>
    </submittedName>
</protein>
<evidence type="ECO:0000256" key="7">
    <source>
        <dbReference type="ARBA" id="ARBA00023004"/>
    </source>
</evidence>
<keyword evidence="9 12" id="KW-0472">Membrane</keyword>
<evidence type="ECO:0000256" key="4">
    <source>
        <dbReference type="ARBA" id="ARBA00022617"/>
    </source>
</evidence>
<dbReference type="InterPro" id="IPR036396">
    <property type="entry name" value="Cyt_P450_sf"/>
</dbReference>
<keyword evidence="12" id="KW-0812">Transmembrane</keyword>
<evidence type="ECO:0000256" key="10">
    <source>
        <dbReference type="PIRSR" id="PIRSR602401-1"/>
    </source>
</evidence>
<keyword evidence="4 10" id="KW-0349">Heme</keyword>
<evidence type="ECO:0000256" key="11">
    <source>
        <dbReference type="RuleBase" id="RU000461"/>
    </source>
</evidence>
<feature type="binding site" description="axial binding residue" evidence="10">
    <location>
        <position position="451"/>
    </location>
    <ligand>
        <name>heme</name>
        <dbReference type="ChEBI" id="CHEBI:30413"/>
    </ligand>
    <ligandPart>
        <name>Fe</name>
        <dbReference type="ChEBI" id="CHEBI:18248"/>
    </ligandPart>
</feature>
<dbReference type="CDD" id="cd20655">
    <property type="entry name" value="CYP93"/>
    <property type="match status" value="1"/>
</dbReference>
<name>A0AA88DCY4_FICCA</name>
<reference evidence="13" key="1">
    <citation type="submission" date="2023-07" db="EMBL/GenBank/DDBJ databases">
        <title>draft genome sequence of fig (Ficus carica).</title>
        <authorList>
            <person name="Takahashi T."/>
            <person name="Nishimura K."/>
        </authorList>
    </citation>
    <scope>NUCLEOTIDE SEQUENCE</scope>
</reference>
<keyword evidence="7 10" id="KW-0408">Iron</keyword>
<dbReference type="InterPro" id="IPR002401">
    <property type="entry name" value="Cyt_P450_E_grp-I"/>
</dbReference>
<evidence type="ECO:0000256" key="12">
    <source>
        <dbReference type="SAM" id="Phobius"/>
    </source>
</evidence>
<keyword evidence="6 11" id="KW-0560">Oxidoreductase</keyword>
<dbReference type="PANTHER" id="PTHR47943:SF8">
    <property type="entry name" value="CYTOCHROME P450"/>
    <property type="match status" value="1"/>
</dbReference>
<sequence length="513" mass="57857">MADLQDYITLFLVLLASTILFRAIFNKTRTKVRLPPSPLALPIIGHLHLLAPIPHQALHKLSTRYGPLIHLYLGSLPCVVASSPELAKEFLKTQETSFANRPQMAAVDYLTYGSADFSFAPYGPYWKFMKKVCMSQLLGGRTLDQHLPVRRDEIKRFLQVMLKKAEKKEAVEVGGELITLANNVVSRMTMSKICLENESEADEVRKLVTETAELTGKFNLSDYIWFCKNLDLQGFGKRLKEVRHKFDTMMERIIEEHEEARKEGKREGEVVKDLLDILLDISEDENSEIRLTRENIKAFILDIFTAGTDTSAITIEWALAELINHPNITNKAREEMDAVVGKTRLVEESDIASLPYLQAIVKETLRLHPTGPLIVRESSEKCTINGYDIPEKTQLFVNVWAIGRDPKHWEDPLEFKPERFLGEEGSGNCQQLDVRGQHFHLLPFGSGRRGCPGTTLALQVVQASLAAMIQCFEWELVDGESGPVDMEEGPGLTLPRAHPLVCVPLARFTPLPM</sequence>
<feature type="transmembrane region" description="Helical" evidence="12">
    <location>
        <begin position="6"/>
        <end position="25"/>
    </location>
</feature>
<dbReference type="Pfam" id="PF00067">
    <property type="entry name" value="p450"/>
    <property type="match status" value="1"/>
</dbReference>
<dbReference type="FunFam" id="1.10.630.10:FF:000019">
    <property type="entry name" value="Cytochrome P450 family protein"/>
    <property type="match status" value="1"/>
</dbReference>
<dbReference type="GO" id="GO:0005506">
    <property type="term" value="F:iron ion binding"/>
    <property type="evidence" value="ECO:0007669"/>
    <property type="project" value="InterPro"/>
</dbReference>
<keyword evidence="8 11" id="KW-0503">Monooxygenase</keyword>
<dbReference type="GO" id="GO:0016705">
    <property type="term" value="F:oxidoreductase activity, acting on paired donors, with incorporation or reduction of molecular oxygen"/>
    <property type="evidence" value="ECO:0007669"/>
    <property type="project" value="InterPro"/>
</dbReference>
<dbReference type="GO" id="GO:0004497">
    <property type="term" value="F:monooxygenase activity"/>
    <property type="evidence" value="ECO:0007669"/>
    <property type="project" value="UniProtKB-KW"/>
</dbReference>
<keyword evidence="12" id="KW-1133">Transmembrane helix</keyword>
<evidence type="ECO:0000256" key="6">
    <source>
        <dbReference type="ARBA" id="ARBA00023002"/>
    </source>
</evidence>
<dbReference type="PRINTS" id="PR00463">
    <property type="entry name" value="EP450I"/>
</dbReference>
<gene>
    <name evidence="13" type="ORF">TIFTF001_023949</name>
</gene>
<dbReference type="SUPFAM" id="SSF48264">
    <property type="entry name" value="Cytochrome P450"/>
    <property type="match status" value="1"/>
</dbReference>
<organism evidence="13 14">
    <name type="scientific">Ficus carica</name>
    <name type="common">Common fig</name>
    <dbReference type="NCBI Taxonomy" id="3494"/>
    <lineage>
        <taxon>Eukaryota</taxon>
        <taxon>Viridiplantae</taxon>
        <taxon>Streptophyta</taxon>
        <taxon>Embryophyta</taxon>
        <taxon>Tracheophyta</taxon>
        <taxon>Spermatophyta</taxon>
        <taxon>Magnoliopsida</taxon>
        <taxon>eudicotyledons</taxon>
        <taxon>Gunneridae</taxon>
        <taxon>Pentapetalae</taxon>
        <taxon>rosids</taxon>
        <taxon>fabids</taxon>
        <taxon>Rosales</taxon>
        <taxon>Moraceae</taxon>
        <taxon>Ficeae</taxon>
        <taxon>Ficus</taxon>
    </lineage>
</organism>
<evidence type="ECO:0000256" key="8">
    <source>
        <dbReference type="ARBA" id="ARBA00023033"/>
    </source>
</evidence>
<dbReference type="InterPro" id="IPR017972">
    <property type="entry name" value="Cyt_P450_CS"/>
</dbReference>
<proteinExistence type="inferred from homology"/>
<keyword evidence="14" id="KW-1185">Reference proteome</keyword>
<comment type="cofactor">
    <cofactor evidence="1 10">
        <name>heme</name>
        <dbReference type="ChEBI" id="CHEBI:30413"/>
    </cofactor>
</comment>
<dbReference type="PROSITE" id="PS00086">
    <property type="entry name" value="CYTOCHROME_P450"/>
    <property type="match status" value="1"/>
</dbReference>
<comment type="similarity">
    <text evidence="3 11">Belongs to the cytochrome P450 family.</text>
</comment>
<accession>A0AA88DCY4</accession>
<evidence type="ECO:0000313" key="14">
    <source>
        <dbReference type="Proteomes" id="UP001187192"/>
    </source>
</evidence>
<evidence type="ECO:0000313" key="13">
    <source>
        <dbReference type="EMBL" id="GMN54833.1"/>
    </source>
</evidence>
<dbReference type="EMBL" id="BTGU01000053">
    <property type="protein sequence ID" value="GMN54833.1"/>
    <property type="molecule type" value="Genomic_DNA"/>
</dbReference>
<dbReference type="PRINTS" id="PR00385">
    <property type="entry name" value="P450"/>
</dbReference>
<dbReference type="AlphaFoldDB" id="A0AA88DCY4"/>
<comment type="subcellular location">
    <subcellularLocation>
        <location evidence="2">Membrane</location>
    </subcellularLocation>
</comment>
<evidence type="ECO:0000256" key="3">
    <source>
        <dbReference type="ARBA" id="ARBA00010617"/>
    </source>
</evidence>
<keyword evidence="5 10" id="KW-0479">Metal-binding</keyword>
<evidence type="ECO:0000256" key="2">
    <source>
        <dbReference type="ARBA" id="ARBA00004370"/>
    </source>
</evidence>
<comment type="caution">
    <text evidence="13">The sequence shown here is derived from an EMBL/GenBank/DDBJ whole genome shotgun (WGS) entry which is preliminary data.</text>
</comment>
<evidence type="ECO:0000256" key="1">
    <source>
        <dbReference type="ARBA" id="ARBA00001971"/>
    </source>
</evidence>
<dbReference type="Gene3D" id="1.10.630.10">
    <property type="entry name" value="Cytochrome P450"/>
    <property type="match status" value="1"/>
</dbReference>
<dbReference type="InterPro" id="IPR001128">
    <property type="entry name" value="Cyt_P450"/>
</dbReference>
<evidence type="ECO:0000256" key="5">
    <source>
        <dbReference type="ARBA" id="ARBA00022723"/>
    </source>
</evidence>
<dbReference type="GO" id="GO:0016020">
    <property type="term" value="C:membrane"/>
    <property type="evidence" value="ECO:0007669"/>
    <property type="project" value="UniProtKB-SubCell"/>
</dbReference>
<evidence type="ECO:0000256" key="9">
    <source>
        <dbReference type="ARBA" id="ARBA00023136"/>
    </source>
</evidence>
<dbReference type="Proteomes" id="UP001187192">
    <property type="component" value="Unassembled WGS sequence"/>
</dbReference>